<gene>
    <name evidence="2" type="ORF">NDU88_003886</name>
</gene>
<reference evidence="2" key="1">
    <citation type="journal article" date="2022" name="bioRxiv">
        <title>Sequencing and chromosome-scale assembly of the giantPleurodeles waltlgenome.</title>
        <authorList>
            <person name="Brown T."/>
            <person name="Elewa A."/>
            <person name="Iarovenko S."/>
            <person name="Subramanian E."/>
            <person name="Araus A.J."/>
            <person name="Petzold A."/>
            <person name="Susuki M."/>
            <person name="Suzuki K.-i.T."/>
            <person name="Hayashi T."/>
            <person name="Toyoda A."/>
            <person name="Oliveira C."/>
            <person name="Osipova E."/>
            <person name="Leigh N.D."/>
            <person name="Simon A."/>
            <person name="Yun M.H."/>
        </authorList>
    </citation>
    <scope>NUCLEOTIDE SEQUENCE</scope>
    <source>
        <strain evidence="2">20211129_DDA</strain>
        <tissue evidence="2">Liver</tissue>
    </source>
</reference>
<proteinExistence type="predicted"/>
<dbReference type="Proteomes" id="UP001066276">
    <property type="component" value="Chromosome 1_1"/>
</dbReference>
<evidence type="ECO:0000313" key="3">
    <source>
        <dbReference type="Proteomes" id="UP001066276"/>
    </source>
</evidence>
<sequence length="97" mass="10939">MLTGAYARPPKNRKRNKNPGRLQEPEDESRNWRSSLRVLKPQIEHRSPVSAEARVQGRAAEPRQGTEKERESDRCASIAEKTASQPLGPLRPVKKGD</sequence>
<comment type="caution">
    <text evidence="2">The sequence shown here is derived from an EMBL/GenBank/DDBJ whole genome shotgun (WGS) entry which is preliminary data.</text>
</comment>
<accession>A0AAV7WTI6</accession>
<organism evidence="2 3">
    <name type="scientific">Pleurodeles waltl</name>
    <name type="common">Iberian ribbed newt</name>
    <dbReference type="NCBI Taxonomy" id="8319"/>
    <lineage>
        <taxon>Eukaryota</taxon>
        <taxon>Metazoa</taxon>
        <taxon>Chordata</taxon>
        <taxon>Craniata</taxon>
        <taxon>Vertebrata</taxon>
        <taxon>Euteleostomi</taxon>
        <taxon>Amphibia</taxon>
        <taxon>Batrachia</taxon>
        <taxon>Caudata</taxon>
        <taxon>Salamandroidea</taxon>
        <taxon>Salamandridae</taxon>
        <taxon>Pleurodelinae</taxon>
        <taxon>Pleurodeles</taxon>
    </lineage>
</organism>
<evidence type="ECO:0000256" key="1">
    <source>
        <dbReference type="SAM" id="MobiDB-lite"/>
    </source>
</evidence>
<feature type="compositionally biased region" description="Basic and acidic residues" evidence="1">
    <location>
        <begin position="60"/>
        <end position="74"/>
    </location>
</feature>
<evidence type="ECO:0000313" key="2">
    <source>
        <dbReference type="EMBL" id="KAJ1216282.1"/>
    </source>
</evidence>
<name>A0AAV7WTI6_PLEWA</name>
<dbReference type="AlphaFoldDB" id="A0AAV7WTI6"/>
<protein>
    <submittedName>
        <fullName evidence="2">Uncharacterized protein</fullName>
    </submittedName>
</protein>
<keyword evidence="3" id="KW-1185">Reference proteome</keyword>
<dbReference type="EMBL" id="JANPWB010000001">
    <property type="protein sequence ID" value="KAJ1216282.1"/>
    <property type="molecule type" value="Genomic_DNA"/>
</dbReference>
<feature type="region of interest" description="Disordered" evidence="1">
    <location>
        <begin position="1"/>
        <end position="97"/>
    </location>
</feature>